<dbReference type="OrthoDB" id="5367448at2759"/>
<evidence type="ECO:0000313" key="2">
    <source>
        <dbReference type="EMBL" id="ROV87047.1"/>
    </source>
</evidence>
<comment type="caution">
    <text evidence="2">The sequence shown here is derived from an EMBL/GenBank/DDBJ whole genome shotgun (WGS) entry which is preliminary data.</text>
</comment>
<evidence type="ECO:0000256" key="1">
    <source>
        <dbReference type="SAM" id="MobiDB-lite"/>
    </source>
</evidence>
<organism evidence="2 3">
    <name type="scientific">Cytospora schulzeri</name>
    <dbReference type="NCBI Taxonomy" id="448051"/>
    <lineage>
        <taxon>Eukaryota</taxon>
        <taxon>Fungi</taxon>
        <taxon>Dikarya</taxon>
        <taxon>Ascomycota</taxon>
        <taxon>Pezizomycotina</taxon>
        <taxon>Sordariomycetes</taxon>
        <taxon>Sordariomycetidae</taxon>
        <taxon>Diaporthales</taxon>
        <taxon>Cytosporaceae</taxon>
        <taxon>Cytospora</taxon>
    </lineage>
</organism>
<proteinExistence type="predicted"/>
<feature type="region of interest" description="Disordered" evidence="1">
    <location>
        <begin position="100"/>
        <end position="129"/>
    </location>
</feature>
<sequence>MASGWFGSRAIELVKARSLFIKVLPTPASLSERRAVLHALRRYGQIEIFKRLPNPETFICVPTKGDMASDLVSRSPLTFKFISETLDSIEAKSLPGISPAGVASPIHVHEESNNGRPPRPGVNNKAQSPDDMVKTFTMHINPSQSYYEHKTNIRLSPIHGPWPRTPEQDQDSVYFALREVVPSDMAREGLCDWHTGGQLSGEPASIRAQHANSKLWHIRERQMRKRKNQEVEESENGGALVAFKSLGRPVQPASRGRLDESAPEKENPEVMELRDHDQERAAVPPDPFAEMERLARGGDKRKPAPQPTLPALVRRKQVKLNPLADGRRYRMDKKVPVPGLKGSGKWYEYRQIYKGQSDSYRRQMDEVKLPIEHMDGKT</sequence>
<gene>
    <name evidence="2" type="ORF">VMCG_10860</name>
</gene>
<keyword evidence="3" id="KW-1185">Reference proteome</keyword>
<evidence type="ECO:0000313" key="3">
    <source>
        <dbReference type="Proteomes" id="UP000283895"/>
    </source>
</evidence>
<dbReference type="AlphaFoldDB" id="A0A423V899"/>
<feature type="compositionally biased region" description="Basic and acidic residues" evidence="1">
    <location>
        <begin position="256"/>
        <end position="271"/>
    </location>
</feature>
<accession>A0A423V899</accession>
<reference evidence="2 3" key="1">
    <citation type="submission" date="2015-09" db="EMBL/GenBank/DDBJ databases">
        <title>Host preference determinants of Valsa canker pathogens revealed by comparative genomics.</title>
        <authorList>
            <person name="Yin Z."/>
            <person name="Huang L."/>
        </authorList>
    </citation>
    <scope>NUCLEOTIDE SEQUENCE [LARGE SCALE GENOMIC DNA]</scope>
    <source>
        <strain evidence="2 3">03-1</strain>
    </source>
</reference>
<dbReference type="Proteomes" id="UP000283895">
    <property type="component" value="Unassembled WGS sequence"/>
</dbReference>
<protein>
    <submittedName>
        <fullName evidence="2">Uncharacterized protein</fullName>
    </submittedName>
</protein>
<dbReference type="EMBL" id="LKEA01000109">
    <property type="protein sequence ID" value="ROV87047.1"/>
    <property type="molecule type" value="Genomic_DNA"/>
</dbReference>
<feature type="region of interest" description="Disordered" evidence="1">
    <location>
        <begin position="226"/>
        <end position="271"/>
    </location>
</feature>
<name>A0A423V899_9PEZI</name>